<feature type="compositionally biased region" description="Basic and acidic residues" evidence="1">
    <location>
        <begin position="64"/>
        <end position="90"/>
    </location>
</feature>
<feature type="region of interest" description="Disordered" evidence="1">
    <location>
        <begin position="57"/>
        <end position="90"/>
    </location>
</feature>
<dbReference type="Proteomes" id="UP001144313">
    <property type="component" value="Unassembled WGS sequence"/>
</dbReference>
<gene>
    <name evidence="2" type="ORF">GALLR39Z86_25810</name>
</gene>
<keyword evidence="3" id="KW-1185">Reference proteome</keyword>
<evidence type="ECO:0000256" key="1">
    <source>
        <dbReference type="SAM" id="MobiDB-lite"/>
    </source>
</evidence>
<protein>
    <submittedName>
        <fullName evidence="2">Uncharacterized protein</fullName>
    </submittedName>
</protein>
<proteinExistence type="predicted"/>
<name>A0A9W6G997_9ACTN</name>
<dbReference type="AlphaFoldDB" id="A0A9W6G997"/>
<organism evidence="2 3">
    <name type="scientific">Glycomyces algeriensis</name>
    <dbReference type="NCBI Taxonomy" id="256037"/>
    <lineage>
        <taxon>Bacteria</taxon>
        <taxon>Bacillati</taxon>
        <taxon>Actinomycetota</taxon>
        <taxon>Actinomycetes</taxon>
        <taxon>Glycomycetales</taxon>
        <taxon>Glycomycetaceae</taxon>
        <taxon>Glycomyces</taxon>
    </lineage>
</organism>
<evidence type="ECO:0000313" key="3">
    <source>
        <dbReference type="Proteomes" id="UP001144313"/>
    </source>
</evidence>
<accession>A0A9W6G997</accession>
<dbReference type="EMBL" id="BSDT01000001">
    <property type="protein sequence ID" value="GLI42731.1"/>
    <property type="molecule type" value="Genomic_DNA"/>
</dbReference>
<sequence>MPACAAPGTAVAAATAAAPITARRVRAGVSIVKRDMGLLRLRGALTSLILRIPVVRHQHASPRKRGEADPPKKLCDQWRRDVENREPAAS</sequence>
<evidence type="ECO:0000313" key="2">
    <source>
        <dbReference type="EMBL" id="GLI42731.1"/>
    </source>
</evidence>
<comment type="caution">
    <text evidence="2">The sequence shown here is derived from an EMBL/GenBank/DDBJ whole genome shotgun (WGS) entry which is preliminary data.</text>
</comment>
<reference evidence="2" key="1">
    <citation type="submission" date="2022-12" db="EMBL/GenBank/DDBJ databases">
        <title>Reference genome sequencing for broad-spectrum identification of bacterial and archaeal isolates by mass spectrometry.</title>
        <authorList>
            <person name="Sekiguchi Y."/>
            <person name="Tourlousse D.M."/>
        </authorList>
    </citation>
    <scope>NUCLEOTIDE SEQUENCE</scope>
    <source>
        <strain evidence="2">LLR39Z86</strain>
    </source>
</reference>